<gene>
    <name evidence="1" type="ORF">GCM10017781_17710</name>
    <name evidence="2" type="ORF">HNQ07_001469</name>
</gene>
<evidence type="ECO:0000313" key="1">
    <source>
        <dbReference type="EMBL" id="GHF41476.1"/>
    </source>
</evidence>
<reference evidence="1" key="1">
    <citation type="journal article" date="2014" name="Int. J. Syst. Evol. Microbiol.">
        <title>Complete genome of a new Firmicutes species belonging to the dominant human colonic microbiota ('Ruminococcus bicirculans') reveals two chromosomes and a selective capacity to utilize plant glucans.</title>
        <authorList>
            <consortium name="NISC Comparative Sequencing Program"/>
            <person name="Wegmann U."/>
            <person name="Louis P."/>
            <person name="Goesmann A."/>
            <person name="Henrissat B."/>
            <person name="Duncan S.H."/>
            <person name="Flint H.J."/>
        </authorList>
    </citation>
    <scope>NUCLEOTIDE SEQUENCE</scope>
    <source>
        <strain evidence="1">CGMCC 1.18437</strain>
    </source>
</reference>
<reference evidence="1" key="4">
    <citation type="submission" date="2024-05" db="EMBL/GenBank/DDBJ databases">
        <authorList>
            <person name="Sun Q."/>
            <person name="Zhou Y."/>
        </authorList>
    </citation>
    <scope>NUCLEOTIDE SEQUENCE</scope>
    <source>
        <strain evidence="1">CGMCC 1.18437</strain>
    </source>
</reference>
<dbReference type="Proteomes" id="UP000539473">
    <property type="component" value="Unassembled WGS sequence"/>
</dbReference>
<organism evidence="2 3">
    <name type="scientific">Deinococcus metalli</name>
    <dbReference type="NCBI Taxonomy" id="1141878"/>
    <lineage>
        <taxon>Bacteria</taxon>
        <taxon>Thermotogati</taxon>
        <taxon>Deinococcota</taxon>
        <taxon>Deinococci</taxon>
        <taxon>Deinococcales</taxon>
        <taxon>Deinococcaceae</taxon>
        <taxon>Deinococcus</taxon>
    </lineage>
</organism>
<evidence type="ECO:0008006" key="5">
    <source>
        <dbReference type="Google" id="ProtNLM"/>
    </source>
</evidence>
<reference evidence="4" key="2">
    <citation type="journal article" date="2019" name="Int. J. Syst. Evol. Microbiol.">
        <title>The Global Catalogue of Microorganisms (GCM) 10K type strain sequencing project: providing services to taxonomists for standard genome sequencing and annotation.</title>
        <authorList>
            <consortium name="The Broad Institute Genomics Platform"/>
            <consortium name="The Broad Institute Genome Sequencing Center for Infectious Disease"/>
            <person name="Wu L."/>
            <person name="Ma J."/>
        </authorList>
    </citation>
    <scope>NUCLEOTIDE SEQUENCE [LARGE SCALE GENOMIC DNA]</scope>
    <source>
        <strain evidence="4">CGMCC 1.18437</strain>
    </source>
</reference>
<evidence type="ECO:0000313" key="4">
    <source>
        <dbReference type="Proteomes" id="UP000619376"/>
    </source>
</evidence>
<name>A0A7W8NRC9_9DEIO</name>
<keyword evidence="4" id="KW-1185">Reference proteome</keyword>
<proteinExistence type="predicted"/>
<dbReference type="EMBL" id="BNAJ01000003">
    <property type="protein sequence ID" value="GHF41476.1"/>
    <property type="molecule type" value="Genomic_DNA"/>
</dbReference>
<dbReference type="RefSeq" id="WP_184110296.1">
    <property type="nucleotide sequence ID" value="NZ_BNAJ01000003.1"/>
</dbReference>
<sequence length="204" mass="19597">MKHIMFPTAAAADAFLADVQSMGATLGSATYTRRGSDRTVTDSTLDRGAVAGDAEAGAEDAGAGAVKGTGVGAVVGAAAGFLGTAGAVAAGVATGGLAVPVILGFAALGSGVGAAVGATGGAMGIDENADGRTADTGTDYYSASDDHYDRMDSTVSGGGRVVAVQDPVPADVMAAATRHGGEVVDASDSVSRLDRGIDTASGTR</sequence>
<reference evidence="2 3" key="3">
    <citation type="submission" date="2020-08" db="EMBL/GenBank/DDBJ databases">
        <title>Genomic Encyclopedia of Type Strains, Phase IV (KMG-IV): sequencing the most valuable type-strain genomes for metagenomic binning, comparative biology and taxonomic classification.</title>
        <authorList>
            <person name="Goeker M."/>
        </authorList>
    </citation>
    <scope>NUCLEOTIDE SEQUENCE [LARGE SCALE GENOMIC DNA]</scope>
    <source>
        <strain evidence="2 3">DSM 27521</strain>
    </source>
</reference>
<evidence type="ECO:0000313" key="2">
    <source>
        <dbReference type="EMBL" id="MBB5376012.1"/>
    </source>
</evidence>
<dbReference type="EMBL" id="JACHFK010000003">
    <property type="protein sequence ID" value="MBB5376012.1"/>
    <property type="molecule type" value="Genomic_DNA"/>
</dbReference>
<protein>
    <recommendedName>
        <fullName evidence="5">DUF1269 domain-containing protein</fullName>
    </recommendedName>
</protein>
<accession>A0A7W8NRC9</accession>
<comment type="caution">
    <text evidence="2">The sequence shown here is derived from an EMBL/GenBank/DDBJ whole genome shotgun (WGS) entry which is preliminary data.</text>
</comment>
<evidence type="ECO:0000313" key="3">
    <source>
        <dbReference type="Proteomes" id="UP000539473"/>
    </source>
</evidence>
<dbReference type="AlphaFoldDB" id="A0A7W8NRC9"/>
<dbReference type="Proteomes" id="UP000619376">
    <property type="component" value="Unassembled WGS sequence"/>
</dbReference>